<dbReference type="InterPro" id="IPR001460">
    <property type="entry name" value="PCN-bd_Tpept"/>
</dbReference>
<evidence type="ECO:0000256" key="2">
    <source>
        <dbReference type="ARBA" id="ARBA00007090"/>
    </source>
</evidence>
<protein>
    <recommendedName>
        <fullName evidence="10">peptidoglycan glycosyltransferase</fullName>
        <ecNumber evidence="10">2.4.99.28</ecNumber>
    </recommendedName>
</protein>
<keyword evidence="12" id="KW-1133">Transmembrane helix</keyword>
<evidence type="ECO:0000313" key="17">
    <source>
        <dbReference type="Proteomes" id="UP000252733"/>
    </source>
</evidence>
<dbReference type="InterPro" id="IPR050396">
    <property type="entry name" value="Glycosyltr_51/Transpeptidase"/>
</dbReference>
<keyword evidence="6" id="KW-0328">Glycosyltransferase</keyword>
<evidence type="ECO:0000256" key="1">
    <source>
        <dbReference type="ARBA" id="ARBA00004752"/>
    </source>
</evidence>
<dbReference type="EMBL" id="QPIZ01000018">
    <property type="protein sequence ID" value="RCW31361.1"/>
    <property type="molecule type" value="Genomic_DNA"/>
</dbReference>
<keyword evidence="5" id="KW-0645">Protease</keyword>
<accession>A0A368UWU7</accession>
<keyword evidence="17" id="KW-1185">Reference proteome</keyword>
<comment type="similarity">
    <text evidence="2">In the C-terminal section; belongs to the transpeptidase family.</text>
</comment>
<feature type="domain" description="Penicillin-binding protein transpeptidase" evidence="13">
    <location>
        <begin position="301"/>
        <end position="559"/>
    </location>
</feature>
<dbReference type="SUPFAM" id="SSF56601">
    <property type="entry name" value="beta-lactamase/transpeptidase-like"/>
    <property type="match status" value="1"/>
</dbReference>
<keyword evidence="9" id="KW-0511">Multifunctional enzyme</keyword>
<dbReference type="InterPro" id="IPR001264">
    <property type="entry name" value="Glyco_trans_51"/>
</dbReference>
<dbReference type="Pfam" id="PF00905">
    <property type="entry name" value="Transpeptidase"/>
    <property type="match status" value="1"/>
</dbReference>
<dbReference type="AlphaFoldDB" id="A0A368UWU7"/>
<dbReference type="InterPro" id="IPR009647">
    <property type="entry name" value="PBP_C"/>
</dbReference>
<dbReference type="NCBIfam" id="TIGR02073">
    <property type="entry name" value="PBP_1c"/>
    <property type="match status" value="1"/>
</dbReference>
<evidence type="ECO:0000259" key="15">
    <source>
        <dbReference type="Pfam" id="PF06832"/>
    </source>
</evidence>
<evidence type="ECO:0000256" key="3">
    <source>
        <dbReference type="ARBA" id="ARBA00007739"/>
    </source>
</evidence>
<dbReference type="SUPFAM" id="SSF53955">
    <property type="entry name" value="Lysozyme-like"/>
    <property type="match status" value="1"/>
</dbReference>
<comment type="similarity">
    <text evidence="3">In the N-terminal section; belongs to the glycosyltransferase 51 family.</text>
</comment>
<dbReference type="GO" id="GO:0008658">
    <property type="term" value="F:penicillin binding"/>
    <property type="evidence" value="ECO:0007669"/>
    <property type="project" value="InterPro"/>
</dbReference>
<evidence type="ECO:0000259" key="14">
    <source>
        <dbReference type="Pfam" id="PF00912"/>
    </source>
</evidence>
<comment type="pathway">
    <text evidence="1">Cell wall biogenesis; peptidoglycan biosynthesis.</text>
</comment>
<dbReference type="GO" id="GO:0006508">
    <property type="term" value="P:proteolysis"/>
    <property type="evidence" value="ECO:0007669"/>
    <property type="project" value="UniProtKB-KW"/>
</dbReference>
<evidence type="ECO:0000256" key="10">
    <source>
        <dbReference type="ARBA" id="ARBA00044770"/>
    </source>
</evidence>
<keyword evidence="12" id="KW-0472">Membrane</keyword>
<keyword evidence="12" id="KW-0812">Transmembrane</keyword>
<dbReference type="GO" id="GO:0004180">
    <property type="term" value="F:carboxypeptidase activity"/>
    <property type="evidence" value="ECO:0007669"/>
    <property type="project" value="UniProtKB-KW"/>
</dbReference>
<dbReference type="InterPro" id="IPR036950">
    <property type="entry name" value="PBP_transglycosylase"/>
</dbReference>
<dbReference type="EC" id="2.4.99.28" evidence="10"/>
<sequence length="783" mass="87826">MKKPVKRIITGNLFRLLMGILVVFLLFLCIPPPQFNKPLSTVVFAGDGSLLGAHIAKDGQWRFPAPSDLPKKYKSALLTFEDEYFYYHPGINPWSLIRATFQNIKQDRIVSGGSTITMQVARMSADAPRTIGNKILEMVKALRLELTHSKEEILLIYAGNAPFGGNVVGFETASWHYFERPPQHLTWAEAALLAVLPNAPGLLRPGHNSIILKEKRDRLLQKLSENGHISPIELKLSIEEPLPEGTRPLPSSAPHLIDYYLKTRPGEMIHTTLNANLQKQAKDALQRHSNRMASNLIRHAGAIIADVETGHVLAYIGNSASRKERTGHAVDMIRAQRSSGSILKPILYADALQEGTILPQSLLADVPTQYQSYTPSNFHRKYDGAVAADEALSRSLNIPFVRLLHQHGAEKFLNKLNMAGITTMNKGYEHYGLSLILGGGEVTLWELAGTYASMGRTLKHYVENNSRYSSNDFHPLQLEQSVTAPTQPTDHPSVFSAGAIWWTLEAMKSLVRPPEESGWEHFTSGQNIAWKTGTSYGFRDAWSIGVNARYVVGVWVGNASGEGRAGLLGGLTAGPLMFRLFDLLPTSPWYKVPHDDLKETQICQKSGFRASPICPETETMLIPHTIKSNPVCPYHQLIHLTPDRQFQTRKSCEPEGEIISEPWFVLPPLMAWYYSRQKPDYRYLPPEKPGCFQSSKSPIGFIYPPPGATIMRPVDFDGEQEKIVFKVVHSNPEAEIFWHLNQDYLGKTKENHEMELEPKKGEHRLTLVDDQGNKIIRKFTIKE</sequence>
<dbReference type="Pfam" id="PF00912">
    <property type="entry name" value="Transgly"/>
    <property type="match status" value="1"/>
</dbReference>
<comment type="catalytic activity">
    <reaction evidence="11">
        <text>[GlcNAc-(1-&gt;4)-Mur2Ac(oyl-L-Ala-gamma-D-Glu-L-Lys-D-Ala-D-Ala)](n)-di-trans,octa-cis-undecaprenyl diphosphate + beta-D-GlcNAc-(1-&gt;4)-Mur2Ac(oyl-L-Ala-gamma-D-Glu-L-Lys-D-Ala-D-Ala)-di-trans,octa-cis-undecaprenyl diphosphate = [GlcNAc-(1-&gt;4)-Mur2Ac(oyl-L-Ala-gamma-D-Glu-L-Lys-D-Ala-D-Ala)](n+1)-di-trans,octa-cis-undecaprenyl diphosphate + di-trans,octa-cis-undecaprenyl diphosphate + H(+)</text>
        <dbReference type="Rhea" id="RHEA:23708"/>
        <dbReference type="Rhea" id="RHEA-COMP:9602"/>
        <dbReference type="Rhea" id="RHEA-COMP:9603"/>
        <dbReference type="ChEBI" id="CHEBI:15378"/>
        <dbReference type="ChEBI" id="CHEBI:58405"/>
        <dbReference type="ChEBI" id="CHEBI:60033"/>
        <dbReference type="ChEBI" id="CHEBI:78435"/>
        <dbReference type="EC" id="2.4.99.28"/>
    </reaction>
</comment>
<comment type="caution">
    <text evidence="16">The sequence shown here is derived from an EMBL/GenBank/DDBJ whole genome shotgun (WGS) entry which is preliminary data.</text>
</comment>
<gene>
    <name evidence="16" type="ORF">DFO77_11878</name>
</gene>
<keyword evidence="4" id="KW-0121">Carboxypeptidase</keyword>
<dbReference type="Proteomes" id="UP000252733">
    <property type="component" value="Unassembled WGS sequence"/>
</dbReference>
<evidence type="ECO:0000256" key="11">
    <source>
        <dbReference type="ARBA" id="ARBA00049902"/>
    </source>
</evidence>
<dbReference type="Pfam" id="PF06832">
    <property type="entry name" value="BiPBP_C"/>
    <property type="match status" value="1"/>
</dbReference>
<keyword evidence="7" id="KW-0808">Transferase</keyword>
<dbReference type="GO" id="GO:0008955">
    <property type="term" value="F:peptidoglycan glycosyltransferase activity"/>
    <property type="evidence" value="ECO:0007669"/>
    <property type="project" value="UniProtKB-EC"/>
</dbReference>
<evidence type="ECO:0000256" key="9">
    <source>
        <dbReference type="ARBA" id="ARBA00023268"/>
    </source>
</evidence>
<evidence type="ECO:0000256" key="5">
    <source>
        <dbReference type="ARBA" id="ARBA00022670"/>
    </source>
</evidence>
<dbReference type="InterPro" id="IPR012338">
    <property type="entry name" value="Beta-lactam/transpept-like"/>
</dbReference>
<evidence type="ECO:0000256" key="8">
    <source>
        <dbReference type="ARBA" id="ARBA00022801"/>
    </source>
</evidence>
<feature type="transmembrane region" description="Helical" evidence="12">
    <location>
        <begin position="12"/>
        <end position="33"/>
    </location>
</feature>
<dbReference type="PANTHER" id="PTHR32282:SF15">
    <property type="entry name" value="PENICILLIN-BINDING PROTEIN 1C"/>
    <property type="match status" value="1"/>
</dbReference>
<dbReference type="Gene3D" id="3.40.710.10">
    <property type="entry name" value="DD-peptidase/beta-lactamase superfamily"/>
    <property type="match status" value="1"/>
</dbReference>
<dbReference type="GO" id="GO:0009252">
    <property type="term" value="P:peptidoglycan biosynthetic process"/>
    <property type="evidence" value="ECO:0007669"/>
    <property type="project" value="InterPro"/>
</dbReference>
<feature type="domain" description="Glycosyl transferase family 51" evidence="14">
    <location>
        <begin position="65"/>
        <end position="223"/>
    </location>
</feature>
<proteinExistence type="inferred from homology"/>
<dbReference type="RefSeq" id="WP_114437476.1">
    <property type="nucleotide sequence ID" value="NZ_QPIZ01000018.1"/>
</dbReference>
<evidence type="ECO:0000256" key="4">
    <source>
        <dbReference type="ARBA" id="ARBA00022645"/>
    </source>
</evidence>
<dbReference type="PANTHER" id="PTHR32282">
    <property type="entry name" value="BINDING PROTEIN TRANSPEPTIDASE, PUTATIVE-RELATED"/>
    <property type="match status" value="1"/>
</dbReference>
<evidence type="ECO:0000259" key="13">
    <source>
        <dbReference type="Pfam" id="PF00905"/>
    </source>
</evidence>
<evidence type="ECO:0000256" key="7">
    <source>
        <dbReference type="ARBA" id="ARBA00022679"/>
    </source>
</evidence>
<feature type="domain" description="Penicillin-binding C-terminal" evidence="15">
    <location>
        <begin position="690"/>
        <end position="774"/>
    </location>
</feature>
<dbReference type="Gene3D" id="1.10.3810.10">
    <property type="entry name" value="Biosynthetic peptidoglycan transglycosylase-like"/>
    <property type="match status" value="1"/>
</dbReference>
<evidence type="ECO:0000313" key="16">
    <source>
        <dbReference type="EMBL" id="RCW31361.1"/>
    </source>
</evidence>
<evidence type="ECO:0000256" key="6">
    <source>
        <dbReference type="ARBA" id="ARBA00022676"/>
    </source>
</evidence>
<keyword evidence="8" id="KW-0378">Hydrolase</keyword>
<dbReference type="InterPro" id="IPR023346">
    <property type="entry name" value="Lysozyme-like_dom_sf"/>
</dbReference>
<dbReference type="GO" id="GO:0030288">
    <property type="term" value="C:outer membrane-bounded periplasmic space"/>
    <property type="evidence" value="ECO:0007669"/>
    <property type="project" value="TreeGrafter"/>
</dbReference>
<evidence type="ECO:0000256" key="12">
    <source>
        <dbReference type="SAM" id="Phobius"/>
    </source>
</evidence>
<reference evidence="16 17" key="1">
    <citation type="submission" date="2018-07" db="EMBL/GenBank/DDBJ databases">
        <title>Freshwater and sediment microbial communities from various areas in North America, analyzing microbe dynamics in response to fracking.</title>
        <authorList>
            <person name="Lamendella R."/>
        </authorList>
    </citation>
    <scope>NUCLEOTIDE SEQUENCE [LARGE SCALE GENOMIC DNA]</scope>
    <source>
        <strain evidence="16 17">160A</strain>
    </source>
</reference>
<organism evidence="16 17">
    <name type="scientific">Marinilabilia salmonicolor</name>
    <dbReference type="NCBI Taxonomy" id="989"/>
    <lineage>
        <taxon>Bacteria</taxon>
        <taxon>Pseudomonadati</taxon>
        <taxon>Bacteroidota</taxon>
        <taxon>Bacteroidia</taxon>
        <taxon>Marinilabiliales</taxon>
        <taxon>Marinilabiliaceae</taxon>
        <taxon>Marinilabilia</taxon>
    </lineage>
</organism>
<dbReference type="InterPro" id="IPR011815">
    <property type="entry name" value="PBP_1c"/>
</dbReference>
<name>A0A368UWU7_9BACT</name>